<evidence type="ECO:0000256" key="4">
    <source>
        <dbReference type="ARBA" id="ARBA00022692"/>
    </source>
</evidence>
<dbReference type="PRINTS" id="PR01806">
    <property type="entry name" value="VIRFACTRMVIN"/>
</dbReference>
<feature type="transmembrane region" description="Helical" evidence="10">
    <location>
        <begin position="798"/>
        <end position="820"/>
    </location>
</feature>
<dbReference type="Proteomes" id="UP000181951">
    <property type="component" value="Unassembled WGS sequence"/>
</dbReference>
<feature type="compositionally biased region" description="Basic and acidic residues" evidence="9">
    <location>
        <begin position="236"/>
        <end position="246"/>
    </location>
</feature>
<evidence type="ECO:0000256" key="9">
    <source>
        <dbReference type="SAM" id="MobiDB-lite"/>
    </source>
</evidence>
<dbReference type="GO" id="GO:0005886">
    <property type="term" value="C:plasma membrane"/>
    <property type="evidence" value="ECO:0007669"/>
    <property type="project" value="UniProtKB-SubCell"/>
</dbReference>
<keyword evidence="8 10" id="KW-0472">Membrane</keyword>
<dbReference type="PANTHER" id="PTHR43549">
    <property type="entry name" value="MULTIDRUG RESISTANCE PROTEIN YPNP-RELATED"/>
    <property type="match status" value="1"/>
</dbReference>
<feature type="compositionally biased region" description="Low complexity" evidence="9">
    <location>
        <begin position="283"/>
        <end position="297"/>
    </location>
</feature>
<feature type="transmembrane region" description="Helical" evidence="10">
    <location>
        <begin position="703"/>
        <end position="725"/>
    </location>
</feature>
<feature type="compositionally biased region" description="Basic and acidic residues" evidence="9">
    <location>
        <begin position="1"/>
        <end position="11"/>
    </location>
</feature>
<dbReference type="CDD" id="cd13123">
    <property type="entry name" value="MATE_MurJ_like"/>
    <property type="match status" value="1"/>
</dbReference>
<dbReference type="GO" id="GO:0008360">
    <property type="term" value="P:regulation of cell shape"/>
    <property type="evidence" value="ECO:0007669"/>
    <property type="project" value="UniProtKB-KW"/>
</dbReference>
<feature type="transmembrane region" description="Helical" evidence="10">
    <location>
        <begin position="429"/>
        <end position="452"/>
    </location>
</feature>
<evidence type="ECO:0000256" key="1">
    <source>
        <dbReference type="ARBA" id="ARBA00004651"/>
    </source>
</evidence>
<feature type="transmembrane region" description="Helical" evidence="10">
    <location>
        <begin position="464"/>
        <end position="481"/>
    </location>
</feature>
<evidence type="ECO:0000313" key="12">
    <source>
        <dbReference type="Proteomes" id="UP000181951"/>
    </source>
</evidence>
<dbReference type="InterPro" id="IPR004268">
    <property type="entry name" value="MurJ"/>
</dbReference>
<protein>
    <submittedName>
        <fullName evidence="11">Putative peptidoglycan lipid II flippase</fullName>
    </submittedName>
</protein>
<feature type="transmembrane region" description="Helical" evidence="10">
    <location>
        <begin position="386"/>
        <end position="409"/>
    </location>
</feature>
<dbReference type="PANTHER" id="PTHR43549:SF3">
    <property type="entry name" value="MULTIDRUG RESISTANCE PROTEIN YPNP-RELATED"/>
    <property type="match status" value="1"/>
</dbReference>
<feature type="transmembrane region" description="Helical" evidence="10">
    <location>
        <begin position="548"/>
        <end position="571"/>
    </location>
</feature>
<feature type="compositionally biased region" description="Polar residues" evidence="9">
    <location>
        <begin position="30"/>
        <end position="45"/>
    </location>
</feature>
<feature type="compositionally biased region" description="Low complexity" evidence="9">
    <location>
        <begin position="164"/>
        <end position="205"/>
    </location>
</feature>
<dbReference type="NCBIfam" id="TIGR01695">
    <property type="entry name" value="murJ_mviN"/>
    <property type="match status" value="1"/>
</dbReference>
<feature type="transmembrane region" description="Helical" evidence="10">
    <location>
        <begin position="591"/>
        <end position="610"/>
    </location>
</feature>
<evidence type="ECO:0000256" key="5">
    <source>
        <dbReference type="ARBA" id="ARBA00022960"/>
    </source>
</evidence>
<feature type="transmembrane region" description="Helical" evidence="10">
    <location>
        <begin position="731"/>
        <end position="750"/>
    </location>
</feature>
<keyword evidence="5" id="KW-0133">Cell shape</keyword>
<dbReference type="InterPro" id="IPR052031">
    <property type="entry name" value="Membrane_Transporter-Flippase"/>
</dbReference>
<feature type="transmembrane region" description="Helical" evidence="10">
    <location>
        <begin position="501"/>
        <end position="521"/>
    </location>
</feature>
<name>A0A1H8GH38_9ACTN</name>
<keyword evidence="4 10" id="KW-0812">Transmembrane</keyword>
<dbReference type="OrthoDB" id="9786339at2"/>
<feature type="compositionally biased region" description="Low complexity" evidence="9">
    <location>
        <begin position="249"/>
        <end position="273"/>
    </location>
</feature>
<feature type="region of interest" description="Disordered" evidence="9">
    <location>
        <begin position="101"/>
        <end position="297"/>
    </location>
</feature>
<dbReference type="GO" id="GO:0009252">
    <property type="term" value="P:peptidoglycan biosynthetic process"/>
    <property type="evidence" value="ECO:0007669"/>
    <property type="project" value="UniProtKB-KW"/>
</dbReference>
<feature type="transmembrane region" description="Helical" evidence="10">
    <location>
        <begin position="770"/>
        <end position="792"/>
    </location>
</feature>
<proteinExistence type="predicted"/>
<reference evidence="11 12" key="1">
    <citation type="submission" date="2016-10" db="EMBL/GenBank/DDBJ databases">
        <authorList>
            <person name="de Groot N.N."/>
        </authorList>
    </citation>
    <scope>NUCLEOTIDE SEQUENCE [LARGE SCALE GENOMIC DNA]</scope>
    <source>
        <strain evidence="11 12">CGMCC 4.2026</strain>
    </source>
</reference>
<evidence type="ECO:0000256" key="6">
    <source>
        <dbReference type="ARBA" id="ARBA00022984"/>
    </source>
</evidence>
<accession>A0A1H8GH38</accession>
<dbReference type="AlphaFoldDB" id="A0A1H8GH38"/>
<dbReference type="EMBL" id="FODD01000005">
    <property type="protein sequence ID" value="SEN43095.1"/>
    <property type="molecule type" value="Genomic_DNA"/>
</dbReference>
<evidence type="ECO:0000256" key="8">
    <source>
        <dbReference type="ARBA" id="ARBA00023136"/>
    </source>
</evidence>
<gene>
    <name evidence="11" type="ORF">SAMN05216267_100584</name>
</gene>
<feature type="transmembrane region" description="Helical" evidence="10">
    <location>
        <begin position="631"/>
        <end position="650"/>
    </location>
</feature>
<dbReference type="RefSeq" id="WP_069464745.1">
    <property type="nucleotide sequence ID" value="NZ_FODD01000005.1"/>
</dbReference>
<organism evidence="11 12">
    <name type="scientific">Actinacidiphila rubida</name>
    <dbReference type="NCBI Taxonomy" id="310780"/>
    <lineage>
        <taxon>Bacteria</taxon>
        <taxon>Bacillati</taxon>
        <taxon>Actinomycetota</taxon>
        <taxon>Actinomycetes</taxon>
        <taxon>Kitasatosporales</taxon>
        <taxon>Streptomycetaceae</taxon>
        <taxon>Actinacidiphila</taxon>
    </lineage>
</organism>
<dbReference type="Pfam" id="PF03023">
    <property type="entry name" value="MurJ"/>
    <property type="match status" value="1"/>
</dbReference>
<evidence type="ECO:0000256" key="10">
    <source>
        <dbReference type="SAM" id="Phobius"/>
    </source>
</evidence>
<keyword evidence="12" id="KW-1185">Reference proteome</keyword>
<keyword evidence="3" id="KW-1003">Cell membrane</keyword>
<sequence length="842" mass="90720">MNAPYDGDRDAAGQMPPSPDERPTPPDPYLQNTYAYDPYQQQDPSAQDPVDEALYDRAAHPPPAQYGQQHWQQAMYPQMPYSDNPATQYLGVDDFVGHVGQEQQQYDAYQHLFRDQSPEGYPQQQYGQGQQPPQAQQPYAQGQQPYGQGQGQAQGQQPYPPQQGQPQQQDPRQGYYQQPQGGYPQEQYGAPQDYGQQQYGYPQVPADNSGTGYSEPVYEEPPYGQATYYQGTEQQPYHDPDPRYADPRYQQQQPYPPQQQAQTQHQMPHTQQPGTGQMPAVDATGQMPAAAPTAPAAGRGGGILKSSALMAAGTLVSRVTGFVRTLVIAAAIGVATLGDSYAVANTLPTMIYILTIGGGLNSVFVPQLVRAMKDDDDGGAAYANRLLTVVMVILGGIVAVTVLGAPLLIRLMSAKIADNPDTYSVAITFARYCLPTIFFMGVHVVMGQVLNARGKFGAMMWTPVLNNIVVIFTFLMFIWVYGSYSTTHMDATTITPEGTRLLGIGTLLGLVVQSLAMLPYLREAGFRFRPRFDWRGHGLGHAAKLAKWTFFFVLANQAGLIAVTQLATWAGSNADKDGYQGTGITAYNNALLIWQMPQAIITVSVMAAVLPRISRAAADSDISAVRDDISYGLRTSAVAMVPAGFAFLALGVPMCGLLYASTGAESAQNIGFILMAFGVGLIPFSVQYVILRGFYAFEDTRTPFYNTVIVAAVNAAASAICFLVLPARWAVVGMAFSYGLAYAVGVGVAAKRLRGRLAGDIDGRRVVRTYARLVGACVPAAGIAGAAVYVIMKSLGSGAVGSLAALVVGGGLLMGLFVLAAKRMRIQEMTAMIGMVRGRLGR</sequence>
<feature type="region of interest" description="Disordered" evidence="9">
    <location>
        <begin position="1"/>
        <end position="70"/>
    </location>
</feature>
<dbReference type="STRING" id="310780.SAMN05216267_100584"/>
<comment type="subcellular location">
    <subcellularLocation>
        <location evidence="1">Cell membrane</location>
        <topology evidence="1">Multi-pass membrane protein</topology>
    </subcellularLocation>
</comment>
<evidence type="ECO:0000256" key="7">
    <source>
        <dbReference type="ARBA" id="ARBA00022989"/>
    </source>
</evidence>
<feature type="transmembrane region" description="Helical" evidence="10">
    <location>
        <begin position="315"/>
        <end position="337"/>
    </location>
</feature>
<evidence type="ECO:0000256" key="3">
    <source>
        <dbReference type="ARBA" id="ARBA00022475"/>
    </source>
</evidence>
<keyword evidence="6" id="KW-0573">Peptidoglycan synthesis</keyword>
<evidence type="ECO:0000313" key="11">
    <source>
        <dbReference type="EMBL" id="SEN43095.1"/>
    </source>
</evidence>
<keyword evidence="7 10" id="KW-1133">Transmembrane helix</keyword>
<feature type="transmembrane region" description="Helical" evidence="10">
    <location>
        <begin position="670"/>
        <end position="691"/>
    </location>
</feature>
<feature type="transmembrane region" description="Helical" evidence="10">
    <location>
        <begin position="349"/>
        <end position="365"/>
    </location>
</feature>
<evidence type="ECO:0000256" key="2">
    <source>
        <dbReference type="ARBA" id="ARBA00022448"/>
    </source>
</evidence>
<feature type="compositionally biased region" description="Low complexity" evidence="9">
    <location>
        <begin position="120"/>
        <end position="157"/>
    </location>
</feature>
<keyword evidence="2" id="KW-0813">Transport</keyword>